<dbReference type="GO" id="GO:0006633">
    <property type="term" value="P:fatty acid biosynthetic process"/>
    <property type="evidence" value="ECO:0007669"/>
    <property type="project" value="TreeGrafter"/>
</dbReference>
<dbReference type="InterPro" id="IPR020841">
    <property type="entry name" value="PKS_Beta-ketoAc_synthase_dom"/>
</dbReference>
<evidence type="ECO:0000313" key="6">
    <source>
        <dbReference type="EMBL" id="MBB3074226.1"/>
    </source>
</evidence>
<proteinExistence type="inferred from homology"/>
<dbReference type="Pfam" id="PF00109">
    <property type="entry name" value="ketoacyl-synt"/>
    <property type="match status" value="1"/>
</dbReference>
<comment type="caution">
    <text evidence="6">The sequence shown here is derived from an EMBL/GenBank/DDBJ whole genome shotgun (WGS) entry which is preliminary data.</text>
</comment>
<dbReference type="PANTHER" id="PTHR11712">
    <property type="entry name" value="POLYKETIDE SYNTHASE-RELATED"/>
    <property type="match status" value="1"/>
</dbReference>
<reference evidence="6 7" key="1">
    <citation type="submission" date="2020-08" db="EMBL/GenBank/DDBJ databases">
        <title>Genomic Encyclopedia of Type Strains, Phase III (KMG-III): the genomes of soil and plant-associated and newly described type strains.</title>
        <authorList>
            <person name="Whitman W."/>
        </authorList>
    </citation>
    <scope>NUCLEOTIDE SEQUENCE [LARGE SCALE GENOMIC DNA]</scope>
    <source>
        <strain evidence="6 7">CECT 3237</strain>
    </source>
</reference>
<dbReference type="Gene3D" id="3.40.47.10">
    <property type="match status" value="2"/>
</dbReference>
<evidence type="ECO:0000259" key="5">
    <source>
        <dbReference type="PROSITE" id="PS52004"/>
    </source>
</evidence>
<sequence>MSGDVTITGFGIRTAFGTGADALRRGVFAGIPAFRPTTRFDTGPYRTPMAAAAPDGPDAVEDWALRHALARCGAEALAMAGLGPGTEAAVLLGVAGDHTSVTRYWRSRPEEAAAVSTRGPGTDAGRTAERAGERAGGVVPNGVAGEGVARNADVVSGRAAGEGAGRKADVVPNGVAGDGVARKADMVPGEDAGRTGGVVPNGVAGEGVARNADVVLNGAGGEDTGRNAGVVLTGGPGAEPGGVAARFADAVPARLAELLAGHLGLTGPRLTFTNACVASAAAIIHACRLISSGRIDVAVCAGGYLVEEETFGKFDSGRALSRDGMVRPFSADRSGLLLGDGVAVVVLESAEHARRRGARPLASVLGWGAATDAHHIAQPHPEGAGLAQATRQALRLAGDPDGAALGYVNAHGTGTRYNDGAETRGLRAALAERAGSIPVSSTKSTTGHLLEAAGIVEFVITMLALTDGVLPPTAGFTRPDPECDLDYVPNRPRRADPRRALTINAAFGGANTALVLERP</sequence>
<dbReference type="GO" id="GO:0004315">
    <property type="term" value="F:3-oxoacyl-[acyl-carrier-protein] synthase activity"/>
    <property type="evidence" value="ECO:0007669"/>
    <property type="project" value="TreeGrafter"/>
</dbReference>
<dbReference type="PROSITE" id="PS52004">
    <property type="entry name" value="KS3_2"/>
    <property type="match status" value="1"/>
</dbReference>
<dbReference type="SUPFAM" id="SSF53901">
    <property type="entry name" value="Thiolase-like"/>
    <property type="match status" value="3"/>
</dbReference>
<dbReference type="PANTHER" id="PTHR11712:SF336">
    <property type="entry name" value="3-OXOACYL-[ACYL-CARRIER-PROTEIN] SYNTHASE, MITOCHONDRIAL"/>
    <property type="match status" value="1"/>
</dbReference>
<dbReference type="Pfam" id="PF02801">
    <property type="entry name" value="Ketoacyl-synt_C"/>
    <property type="match status" value="1"/>
</dbReference>
<dbReference type="EMBL" id="JACHXE010000001">
    <property type="protein sequence ID" value="MBB3074226.1"/>
    <property type="molecule type" value="Genomic_DNA"/>
</dbReference>
<dbReference type="AlphaFoldDB" id="A0A7W4ZKT7"/>
<dbReference type="InterPro" id="IPR014031">
    <property type="entry name" value="Ketoacyl_synth_C"/>
</dbReference>
<dbReference type="InterPro" id="IPR000794">
    <property type="entry name" value="Beta-ketoacyl_synthase"/>
</dbReference>
<dbReference type="InterPro" id="IPR014030">
    <property type="entry name" value="Ketoacyl_synth_N"/>
</dbReference>
<keyword evidence="7" id="KW-1185">Reference proteome</keyword>
<evidence type="ECO:0000256" key="3">
    <source>
        <dbReference type="RuleBase" id="RU003694"/>
    </source>
</evidence>
<comment type="similarity">
    <text evidence="1 3">Belongs to the thiolase-like superfamily. Beta-ketoacyl-ACP synthases family.</text>
</comment>
<keyword evidence="2 3" id="KW-0808">Transferase</keyword>
<evidence type="ECO:0000313" key="7">
    <source>
        <dbReference type="Proteomes" id="UP000572907"/>
    </source>
</evidence>
<evidence type="ECO:0000256" key="4">
    <source>
        <dbReference type="SAM" id="MobiDB-lite"/>
    </source>
</evidence>
<gene>
    <name evidence="6" type="ORF">FHS41_000695</name>
</gene>
<dbReference type="InterPro" id="IPR016039">
    <property type="entry name" value="Thiolase-like"/>
</dbReference>
<dbReference type="RefSeq" id="WP_229844906.1">
    <property type="nucleotide sequence ID" value="NZ_BMUP01000001.1"/>
</dbReference>
<evidence type="ECO:0000256" key="1">
    <source>
        <dbReference type="ARBA" id="ARBA00008467"/>
    </source>
</evidence>
<dbReference type="Proteomes" id="UP000572907">
    <property type="component" value="Unassembled WGS sequence"/>
</dbReference>
<dbReference type="SMART" id="SM00825">
    <property type="entry name" value="PKS_KS"/>
    <property type="match status" value="1"/>
</dbReference>
<dbReference type="CDD" id="cd00834">
    <property type="entry name" value="KAS_I_II"/>
    <property type="match status" value="1"/>
</dbReference>
<name>A0A7W4ZKT7_9ACTN</name>
<protein>
    <submittedName>
        <fullName evidence="6">3-oxoacyl-(Acyl-carrier-protein) synthase</fullName>
    </submittedName>
</protein>
<organism evidence="6 7">
    <name type="scientific">Streptomyces violarus</name>
    <dbReference type="NCBI Taxonomy" id="67380"/>
    <lineage>
        <taxon>Bacteria</taxon>
        <taxon>Bacillati</taxon>
        <taxon>Actinomycetota</taxon>
        <taxon>Actinomycetes</taxon>
        <taxon>Kitasatosporales</taxon>
        <taxon>Streptomycetaceae</taxon>
        <taxon>Streptomyces</taxon>
    </lineage>
</organism>
<feature type="domain" description="Ketosynthase family 3 (KS3)" evidence="5">
    <location>
        <begin position="1"/>
        <end position="518"/>
    </location>
</feature>
<feature type="region of interest" description="Disordered" evidence="4">
    <location>
        <begin position="111"/>
        <end position="142"/>
    </location>
</feature>
<evidence type="ECO:0000256" key="2">
    <source>
        <dbReference type="ARBA" id="ARBA00022679"/>
    </source>
</evidence>
<accession>A0A7W4ZKT7</accession>